<dbReference type="PANTHER" id="PTHR30506">
    <property type="entry name" value="INNER MEMBRANE PROTEIN"/>
    <property type="match status" value="1"/>
</dbReference>
<evidence type="ECO:0000313" key="7">
    <source>
        <dbReference type="EMBL" id="AWB92069.1"/>
    </source>
</evidence>
<dbReference type="OrthoDB" id="9791874at2"/>
<evidence type="ECO:0000256" key="2">
    <source>
        <dbReference type="ARBA" id="ARBA00008193"/>
    </source>
</evidence>
<comment type="similarity">
    <text evidence="2">Belongs to the UPF0126 family.</text>
</comment>
<keyword evidence="3" id="KW-1003">Cell membrane</keyword>
<protein>
    <submittedName>
        <fullName evidence="7">Trimeric intracellular cation channel family protein</fullName>
    </submittedName>
</protein>
<dbReference type="EMBL" id="CP026952">
    <property type="protein sequence ID" value="AWB92069.1"/>
    <property type="molecule type" value="Genomic_DNA"/>
</dbReference>
<dbReference type="PANTHER" id="PTHR30506:SF3">
    <property type="entry name" value="UPF0126 INNER MEMBRANE PROTEIN YADS-RELATED"/>
    <property type="match status" value="1"/>
</dbReference>
<accession>A0A2S0WL43</accession>
<dbReference type="KEGG" id="aez:C3E78_07585"/>
<dbReference type="InterPro" id="IPR005115">
    <property type="entry name" value="Gly_transporter"/>
</dbReference>
<sequence length="206" mass="21696">MSDTLLLILDLAGIAVFASTGALVGVRKELDVFGVAVLAMITGLGGGVLRDLLIGAVPPAALEDWRYLVVPFLTSLVVFAFHPTFGRREREIMLLDALGLSLFCVTGAAIAEEAGLNVLSASALGMLTGIGGGMMRDVASGRVPVVFRGELYATPAFAGALIASVVHHQDWSQWWYVLAGAVCLVWRVVALQRGWSAPLPPGTTHV</sequence>
<keyword evidence="6" id="KW-0472">Membrane</keyword>
<dbReference type="Proteomes" id="UP000244384">
    <property type="component" value="Chromosome"/>
</dbReference>
<dbReference type="AlphaFoldDB" id="A0A2S0WL43"/>
<reference evidence="8" key="1">
    <citation type="submission" date="2018-01" db="EMBL/GenBank/DDBJ databases">
        <authorList>
            <person name="Li J."/>
        </authorList>
    </citation>
    <scope>NUCLEOTIDE SEQUENCE [LARGE SCALE GENOMIC DNA]</scope>
    <source>
        <strain evidence="8">592</strain>
    </source>
</reference>
<gene>
    <name evidence="7" type="ORF">C3E78_07585</name>
</gene>
<evidence type="ECO:0000256" key="5">
    <source>
        <dbReference type="ARBA" id="ARBA00022989"/>
    </source>
</evidence>
<evidence type="ECO:0000256" key="3">
    <source>
        <dbReference type="ARBA" id="ARBA00022475"/>
    </source>
</evidence>
<keyword evidence="5" id="KW-1133">Transmembrane helix</keyword>
<comment type="subcellular location">
    <subcellularLocation>
        <location evidence="1">Cell membrane</location>
        <topology evidence="1">Multi-pass membrane protein</topology>
    </subcellularLocation>
</comment>
<dbReference type="GO" id="GO:0005886">
    <property type="term" value="C:plasma membrane"/>
    <property type="evidence" value="ECO:0007669"/>
    <property type="project" value="UniProtKB-SubCell"/>
</dbReference>
<proteinExistence type="inferred from homology"/>
<evidence type="ECO:0000256" key="1">
    <source>
        <dbReference type="ARBA" id="ARBA00004651"/>
    </source>
</evidence>
<evidence type="ECO:0000256" key="6">
    <source>
        <dbReference type="ARBA" id="ARBA00023136"/>
    </source>
</evidence>
<organism evidence="7 8">
    <name type="scientific">Aeromicrobium chenweiae</name>
    <dbReference type="NCBI Taxonomy" id="2079793"/>
    <lineage>
        <taxon>Bacteria</taxon>
        <taxon>Bacillati</taxon>
        <taxon>Actinomycetota</taxon>
        <taxon>Actinomycetes</taxon>
        <taxon>Propionibacteriales</taxon>
        <taxon>Nocardioidaceae</taxon>
        <taxon>Aeromicrobium</taxon>
    </lineage>
</organism>
<evidence type="ECO:0000256" key="4">
    <source>
        <dbReference type="ARBA" id="ARBA00022692"/>
    </source>
</evidence>
<name>A0A2S0WL43_9ACTN</name>
<accession>A0A5F2ETU9</accession>
<keyword evidence="8" id="KW-1185">Reference proteome</keyword>
<keyword evidence="4" id="KW-0812">Transmembrane</keyword>
<dbReference type="Pfam" id="PF03458">
    <property type="entry name" value="Gly_transporter"/>
    <property type="match status" value="2"/>
</dbReference>
<evidence type="ECO:0000313" key="8">
    <source>
        <dbReference type="Proteomes" id="UP000244384"/>
    </source>
</evidence>
<dbReference type="RefSeq" id="WP_108577714.1">
    <property type="nucleotide sequence ID" value="NZ_CP026952.1"/>
</dbReference>